<dbReference type="AlphaFoldDB" id="A0A8W8NGS0"/>
<dbReference type="EnsemblMetazoa" id="G6898.3">
    <property type="protein sequence ID" value="G6898.3:cds"/>
    <property type="gene ID" value="G6898"/>
</dbReference>
<evidence type="ECO:0000313" key="2">
    <source>
        <dbReference type="Proteomes" id="UP000005408"/>
    </source>
</evidence>
<dbReference type="InterPro" id="IPR029168">
    <property type="entry name" value="REC114L"/>
</dbReference>
<dbReference type="Proteomes" id="UP000005408">
    <property type="component" value="Unassembled WGS sequence"/>
</dbReference>
<proteinExistence type="predicted"/>
<accession>A0A8W8NGS0</accession>
<dbReference type="PANTHER" id="PTHR34921:SF1">
    <property type="entry name" value="MEIOTIC RECOMBINATION PROTEIN REC114"/>
    <property type="match status" value="1"/>
</dbReference>
<organism evidence="1 2">
    <name type="scientific">Magallana gigas</name>
    <name type="common">Pacific oyster</name>
    <name type="synonym">Crassostrea gigas</name>
    <dbReference type="NCBI Taxonomy" id="29159"/>
    <lineage>
        <taxon>Eukaryota</taxon>
        <taxon>Metazoa</taxon>
        <taxon>Spiralia</taxon>
        <taxon>Lophotrochozoa</taxon>
        <taxon>Mollusca</taxon>
        <taxon>Bivalvia</taxon>
        <taxon>Autobranchia</taxon>
        <taxon>Pteriomorphia</taxon>
        <taxon>Ostreida</taxon>
        <taxon>Ostreoidea</taxon>
        <taxon>Ostreidae</taxon>
        <taxon>Magallana</taxon>
    </lineage>
</organism>
<dbReference type="PANTHER" id="PTHR34921">
    <property type="entry name" value="MEIOTIC RECOMBINATION PROTEIN REC114"/>
    <property type="match status" value="1"/>
</dbReference>
<reference evidence="1" key="1">
    <citation type="submission" date="2022-08" db="UniProtKB">
        <authorList>
            <consortium name="EnsemblMetazoa"/>
        </authorList>
    </citation>
    <scope>IDENTIFICATION</scope>
    <source>
        <strain evidence="1">05x7-T-G4-1.051#20</strain>
    </source>
</reference>
<evidence type="ECO:0000313" key="1">
    <source>
        <dbReference type="EnsemblMetazoa" id="G6898.3:cds"/>
    </source>
</evidence>
<keyword evidence="2" id="KW-1185">Reference proteome</keyword>
<sequence length="201" mass="22851">MVFKIQRYARQKTVHKGGDSIEWEECDKHLTLELRIHQGNLTLTQDKTIRESYSLASPSPALRAVARGDTMLVIYKLKDNTHRFRVKFSGGENSCQECARQMSEFFPVKILPNSTETSQREVGESCTDKAVLEGEITLARMAEVVSGATTERLWTTYDRTRSMEGVKLNSLIKLCLADPSFPAYVEQVEKELKKVKDEMKA</sequence>
<protein>
    <submittedName>
        <fullName evidence="1">Uncharacterized protein</fullName>
    </submittedName>
</protein>
<dbReference type="Pfam" id="PF15165">
    <property type="entry name" value="REC114-like"/>
    <property type="match status" value="2"/>
</dbReference>
<name>A0A8W8NGS0_MAGGI</name>